<organism evidence="4 5">
    <name type="scientific">Candidatus Tidjanibacter faecipullorum</name>
    <dbReference type="NCBI Taxonomy" id="2838766"/>
    <lineage>
        <taxon>Bacteria</taxon>
        <taxon>Pseudomonadati</taxon>
        <taxon>Bacteroidota</taxon>
        <taxon>Bacteroidia</taxon>
        <taxon>Bacteroidales</taxon>
        <taxon>Rikenellaceae</taxon>
        <taxon>Tidjanibacter</taxon>
    </lineage>
</organism>
<dbReference type="AlphaFoldDB" id="A0A9D2DEK3"/>
<dbReference type="NCBIfam" id="NF003843">
    <property type="entry name" value="PRK05422.1"/>
    <property type="match status" value="1"/>
</dbReference>
<name>A0A9D2DEK3_9BACT</name>
<dbReference type="InterPro" id="IPR000037">
    <property type="entry name" value="SsrA-bd_prot"/>
</dbReference>
<dbReference type="NCBIfam" id="TIGR00086">
    <property type="entry name" value="smpB"/>
    <property type="match status" value="1"/>
</dbReference>
<dbReference type="PANTHER" id="PTHR30308">
    <property type="entry name" value="TMRNA-BINDING COMPONENT OF TRANS-TRANSLATION TAGGING COMPLEX"/>
    <property type="match status" value="1"/>
</dbReference>
<evidence type="ECO:0000256" key="3">
    <source>
        <dbReference type="HAMAP-Rule" id="MF_00023"/>
    </source>
</evidence>
<evidence type="ECO:0000256" key="1">
    <source>
        <dbReference type="ARBA" id="ARBA00022490"/>
    </source>
</evidence>
<accession>A0A9D2DEK3</accession>
<dbReference type="PANTHER" id="PTHR30308:SF2">
    <property type="entry name" value="SSRA-BINDING PROTEIN"/>
    <property type="match status" value="1"/>
</dbReference>
<comment type="subcellular location">
    <subcellularLocation>
        <location evidence="3">Cytoplasm</location>
    </subcellularLocation>
    <text evidence="3">The tmRNA-SmpB complex associates with stalled 70S ribosomes.</text>
</comment>
<dbReference type="HAMAP" id="MF_00023">
    <property type="entry name" value="SmpB"/>
    <property type="match status" value="1"/>
</dbReference>
<dbReference type="GO" id="GO:0070929">
    <property type="term" value="P:trans-translation"/>
    <property type="evidence" value="ECO:0007669"/>
    <property type="project" value="UniProtKB-UniRule"/>
</dbReference>
<proteinExistence type="inferred from homology"/>
<dbReference type="PROSITE" id="PS01317">
    <property type="entry name" value="SSRP"/>
    <property type="match status" value="1"/>
</dbReference>
<comment type="caution">
    <text evidence="4">The sequence shown here is derived from an EMBL/GenBank/DDBJ whole genome shotgun (WGS) entry which is preliminary data.</text>
</comment>
<dbReference type="Gene3D" id="2.40.280.10">
    <property type="match status" value="1"/>
</dbReference>
<dbReference type="InterPro" id="IPR020081">
    <property type="entry name" value="SsrA-bd_prot_CS"/>
</dbReference>
<reference evidence="4" key="1">
    <citation type="journal article" date="2021" name="PeerJ">
        <title>Extensive microbial diversity within the chicken gut microbiome revealed by metagenomics and culture.</title>
        <authorList>
            <person name="Gilroy R."/>
            <person name="Ravi A."/>
            <person name="Getino M."/>
            <person name="Pursley I."/>
            <person name="Horton D.L."/>
            <person name="Alikhan N.F."/>
            <person name="Baker D."/>
            <person name="Gharbi K."/>
            <person name="Hall N."/>
            <person name="Watson M."/>
            <person name="Adriaenssens E.M."/>
            <person name="Foster-Nyarko E."/>
            <person name="Jarju S."/>
            <person name="Secka A."/>
            <person name="Antonio M."/>
            <person name="Oren A."/>
            <person name="Chaudhuri R.R."/>
            <person name="La Ragione R."/>
            <person name="Hildebrand F."/>
            <person name="Pallen M.J."/>
        </authorList>
    </citation>
    <scope>NUCLEOTIDE SEQUENCE</scope>
    <source>
        <strain evidence="4">ChiHjej11B10-19426</strain>
    </source>
</reference>
<gene>
    <name evidence="3 4" type="primary">smpB</name>
    <name evidence="4" type="ORF">H9816_06500</name>
</gene>
<keyword evidence="1 3" id="KW-0963">Cytoplasm</keyword>
<protein>
    <recommendedName>
        <fullName evidence="3">SsrA-binding protein</fullName>
    </recommendedName>
    <alternativeName>
        <fullName evidence="3">Small protein B</fullName>
    </alternativeName>
</protein>
<dbReference type="GO" id="GO:0005829">
    <property type="term" value="C:cytosol"/>
    <property type="evidence" value="ECO:0007669"/>
    <property type="project" value="TreeGrafter"/>
</dbReference>
<reference evidence="4" key="2">
    <citation type="submission" date="2021-04" db="EMBL/GenBank/DDBJ databases">
        <authorList>
            <person name="Gilroy R."/>
        </authorList>
    </citation>
    <scope>NUCLEOTIDE SEQUENCE</scope>
    <source>
        <strain evidence="4">ChiHjej11B10-19426</strain>
    </source>
</reference>
<dbReference type="Proteomes" id="UP000824014">
    <property type="component" value="Unassembled WGS sequence"/>
</dbReference>
<comment type="function">
    <text evidence="3">Required for rescue of stalled ribosomes mediated by trans-translation. Binds to transfer-messenger RNA (tmRNA), required for stable association of tmRNA with ribosomes. tmRNA and SmpB together mimic tRNA shape, replacing the anticodon stem-loop with SmpB. tmRNA is encoded by the ssrA gene; the 2 termini fold to resemble tRNA(Ala) and it encodes a 'tag peptide', a short internal open reading frame. During trans-translation Ala-aminoacylated tmRNA acts like a tRNA, entering the A-site of stalled ribosomes, displacing the stalled mRNA. The ribosome then switches to translate the ORF on the tmRNA; the nascent peptide is terminated with the 'tag peptide' encoded by the tmRNA and targeted for degradation. The ribosome is freed to recommence translation, which seems to be the essential function of trans-translation.</text>
</comment>
<comment type="similarity">
    <text evidence="3">Belongs to the SmpB family.</text>
</comment>
<dbReference type="Pfam" id="PF01668">
    <property type="entry name" value="SmpB"/>
    <property type="match status" value="1"/>
</dbReference>
<dbReference type="EMBL" id="DXCC01000021">
    <property type="protein sequence ID" value="HIZ15543.1"/>
    <property type="molecule type" value="Genomic_DNA"/>
</dbReference>
<dbReference type="SUPFAM" id="SSF74982">
    <property type="entry name" value="Small protein B (SmpB)"/>
    <property type="match status" value="1"/>
</dbReference>
<keyword evidence="2 3" id="KW-0694">RNA-binding</keyword>
<evidence type="ECO:0000313" key="5">
    <source>
        <dbReference type="Proteomes" id="UP000824014"/>
    </source>
</evidence>
<dbReference type="GO" id="GO:0003723">
    <property type="term" value="F:RNA binding"/>
    <property type="evidence" value="ECO:0007669"/>
    <property type="project" value="UniProtKB-UniRule"/>
</dbReference>
<sequence length="152" mass="18048">MAEFNKKISIKNKRATFDYEILEEYIAGIVLTGTEIKSLRLGKASMVDCYCYFDRHELYIRGLNISEYHWGTYNNHQPKRDRKLLLNRRELDKLERASQDKSITIVGLRVFLNEKGLAKAVIGLARGRKRFDKREYIKEKDARREMDRAMKR</sequence>
<dbReference type="GO" id="GO:0070930">
    <property type="term" value="P:trans-translation-dependent protein tagging"/>
    <property type="evidence" value="ECO:0007669"/>
    <property type="project" value="TreeGrafter"/>
</dbReference>
<evidence type="ECO:0000313" key="4">
    <source>
        <dbReference type="EMBL" id="HIZ15543.1"/>
    </source>
</evidence>
<evidence type="ECO:0000256" key="2">
    <source>
        <dbReference type="ARBA" id="ARBA00022884"/>
    </source>
</evidence>
<dbReference type="InterPro" id="IPR023620">
    <property type="entry name" value="SmpB"/>
</dbReference>